<proteinExistence type="predicted"/>
<evidence type="ECO:0000256" key="2">
    <source>
        <dbReference type="ARBA" id="ARBA00023125"/>
    </source>
</evidence>
<feature type="domain" description="HTH merR-type" evidence="5">
    <location>
        <begin position="1"/>
        <end position="69"/>
    </location>
</feature>
<dbReference type="SMART" id="SM00422">
    <property type="entry name" value="HTH_MERR"/>
    <property type="match status" value="1"/>
</dbReference>
<gene>
    <name evidence="6" type="ORF">FGS76_06805</name>
</gene>
<keyword evidence="4" id="KW-0175">Coiled coil</keyword>
<dbReference type="InterPro" id="IPR047057">
    <property type="entry name" value="MerR_fam"/>
</dbReference>
<dbReference type="Gene3D" id="1.10.1660.10">
    <property type="match status" value="1"/>
</dbReference>
<organism evidence="6 7">
    <name type="scientific">Alloalcanivorax gelatiniphagus</name>
    <dbReference type="NCBI Taxonomy" id="1194167"/>
    <lineage>
        <taxon>Bacteria</taxon>
        <taxon>Pseudomonadati</taxon>
        <taxon>Pseudomonadota</taxon>
        <taxon>Gammaproteobacteria</taxon>
        <taxon>Oceanospirillales</taxon>
        <taxon>Alcanivoracaceae</taxon>
        <taxon>Alloalcanivorax</taxon>
    </lineage>
</organism>
<dbReference type="Pfam" id="PF00376">
    <property type="entry name" value="MerR"/>
    <property type="match status" value="1"/>
</dbReference>
<dbReference type="EMBL" id="VCQT01000024">
    <property type="protein sequence ID" value="TMW13505.1"/>
    <property type="molecule type" value="Genomic_DNA"/>
</dbReference>
<dbReference type="PANTHER" id="PTHR30204:SF94">
    <property type="entry name" value="HEAVY METAL-DEPENDENT TRANSCRIPTIONAL REGULATOR HI_0293-RELATED"/>
    <property type="match status" value="1"/>
</dbReference>
<dbReference type="PRINTS" id="PR00040">
    <property type="entry name" value="HTHMERR"/>
</dbReference>
<keyword evidence="7" id="KW-1185">Reference proteome</keyword>
<name>A0ABY2XNT7_9GAMM</name>
<dbReference type="PANTHER" id="PTHR30204">
    <property type="entry name" value="REDOX-CYCLING DRUG-SENSING TRANSCRIPTIONAL ACTIVATOR SOXR"/>
    <property type="match status" value="1"/>
</dbReference>
<reference evidence="6 7" key="1">
    <citation type="submission" date="2019-05" db="EMBL/GenBank/DDBJ databases">
        <title>Genome of Alcanivorax gelatiniphagus, an oil degrading marine bacteria.</title>
        <authorList>
            <person name="Kwon K.K."/>
        </authorList>
    </citation>
    <scope>NUCLEOTIDE SEQUENCE [LARGE SCALE GENOMIC DNA]</scope>
    <source>
        <strain evidence="6 7">MEBiC 08158</strain>
    </source>
</reference>
<feature type="coiled-coil region" evidence="4">
    <location>
        <begin position="81"/>
        <end position="108"/>
    </location>
</feature>
<dbReference type="PROSITE" id="PS50937">
    <property type="entry name" value="HTH_MERR_2"/>
    <property type="match status" value="1"/>
</dbReference>
<keyword evidence="3" id="KW-0804">Transcription</keyword>
<evidence type="ECO:0000256" key="4">
    <source>
        <dbReference type="SAM" id="Coils"/>
    </source>
</evidence>
<dbReference type="RefSeq" id="WP_138771868.1">
    <property type="nucleotide sequence ID" value="NZ_JBHSSX010000192.1"/>
</dbReference>
<evidence type="ECO:0000259" key="5">
    <source>
        <dbReference type="PROSITE" id="PS50937"/>
    </source>
</evidence>
<dbReference type="Pfam" id="PF09278">
    <property type="entry name" value="MerR-DNA-bind"/>
    <property type="match status" value="1"/>
</dbReference>
<dbReference type="SUPFAM" id="SSF46955">
    <property type="entry name" value="Putative DNA-binding domain"/>
    <property type="match status" value="1"/>
</dbReference>
<evidence type="ECO:0000256" key="1">
    <source>
        <dbReference type="ARBA" id="ARBA00023015"/>
    </source>
</evidence>
<comment type="caution">
    <text evidence="6">The sequence shown here is derived from an EMBL/GenBank/DDBJ whole genome shotgun (WGS) entry which is preliminary data.</text>
</comment>
<evidence type="ECO:0000313" key="6">
    <source>
        <dbReference type="EMBL" id="TMW13505.1"/>
    </source>
</evidence>
<keyword evidence="1" id="KW-0805">Transcription regulation</keyword>
<dbReference type="InterPro" id="IPR009061">
    <property type="entry name" value="DNA-bd_dom_put_sf"/>
</dbReference>
<protein>
    <submittedName>
        <fullName evidence="6">MerR family transcriptional regulator</fullName>
    </submittedName>
</protein>
<accession>A0ABY2XNT7</accession>
<sequence>MRVTDLARRADTTAETVRHYTELGLLRPQRDAANGYRRYGGDDLRRLRFALKARGLGFTLGDVRELIEESESGATPCPRVRALIETRLDEVEARIRELRGLSDRMRAAMAAWEDAPDCRLEDGRVCGLIDSFNAG</sequence>
<evidence type="ECO:0000256" key="3">
    <source>
        <dbReference type="ARBA" id="ARBA00023163"/>
    </source>
</evidence>
<keyword evidence="2" id="KW-0238">DNA-binding</keyword>
<dbReference type="Proteomes" id="UP000739180">
    <property type="component" value="Unassembled WGS sequence"/>
</dbReference>
<dbReference type="InterPro" id="IPR000551">
    <property type="entry name" value="MerR-type_HTH_dom"/>
</dbReference>
<dbReference type="InterPro" id="IPR015358">
    <property type="entry name" value="Tscrpt_reg_MerR_DNA-bd"/>
</dbReference>
<evidence type="ECO:0000313" key="7">
    <source>
        <dbReference type="Proteomes" id="UP000739180"/>
    </source>
</evidence>